<evidence type="ECO:0000313" key="9">
    <source>
        <dbReference type="EMBL" id="ELP87001.1"/>
    </source>
</evidence>
<dbReference type="VEuPathDB" id="AmoebaDB:EIN_318600"/>
<feature type="domain" description="Autophagy protein ATG5 UblA" evidence="8">
    <location>
        <begin position="34"/>
        <end position="103"/>
    </location>
</feature>
<protein>
    <recommendedName>
        <fullName evidence="5">Autophagy protein 5</fullName>
    </recommendedName>
</protein>
<dbReference type="InterPro" id="IPR042526">
    <property type="entry name" value="Atg5_HR"/>
</dbReference>
<dbReference type="InterPro" id="IPR048940">
    <property type="entry name" value="ATG5_HBR"/>
</dbReference>
<dbReference type="OrthoDB" id="272162at2759"/>
<evidence type="ECO:0000259" key="7">
    <source>
        <dbReference type="Pfam" id="PF20637"/>
    </source>
</evidence>
<dbReference type="Proteomes" id="UP000014680">
    <property type="component" value="Unassembled WGS sequence"/>
</dbReference>
<dbReference type="GO" id="GO:0061908">
    <property type="term" value="C:phagophore"/>
    <property type="evidence" value="ECO:0007669"/>
    <property type="project" value="TreeGrafter"/>
</dbReference>
<dbReference type="PANTHER" id="PTHR13040">
    <property type="entry name" value="AUTOPHAGY PROTEIN 5"/>
    <property type="match status" value="1"/>
</dbReference>
<dbReference type="GO" id="GO:0005776">
    <property type="term" value="C:autophagosome"/>
    <property type="evidence" value="ECO:0007669"/>
    <property type="project" value="TreeGrafter"/>
</dbReference>
<accession>A0A0A1U5F4</accession>
<dbReference type="Pfam" id="PF20637">
    <property type="entry name" value="ATG5_HBR"/>
    <property type="match status" value="1"/>
</dbReference>
<dbReference type="EMBL" id="KB206890">
    <property type="protein sequence ID" value="ELP87001.1"/>
    <property type="molecule type" value="Genomic_DNA"/>
</dbReference>
<comment type="subunit">
    <text evidence="5">Conjugated with ATG12.</text>
</comment>
<dbReference type="InterPro" id="IPR048318">
    <property type="entry name" value="ATG5_UblB"/>
</dbReference>
<dbReference type="GO" id="GO:0034045">
    <property type="term" value="C:phagophore assembly site membrane"/>
    <property type="evidence" value="ECO:0007669"/>
    <property type="project" value="UniProtKB-SubCell"/>
</dbReference>
<dbReference type="KEGG" id="eiv:EIN_318600"/>
<keyword evidence="5" id="KW-0472">Membrane</keyword>
<evidence type="ECO:0000256" key="1">
    <source>
        <dbReference type="ARBA" id="ARBA00006910"/>
    </source>
</evidence>
<dbReference type="InterPro" id="IPR048939">
    <property type="entry name" value="ATG5_UblA"/>
</dbReference>
<dbReference type="GO" id="GO:0019776">
    <property type="term" value="F:Atg8-family ligase activity"/>
    <property type="evidence" value="ECO:0007669"/>
    <property type="project" value="TreeGrafter"/>
</dbReference>
<keyword evidence="3 5" id="KW-0832">Ubl conjugation</keyword>
<dbReference type="GO" id="GO:0044233">
    <property type="term" value="C:mitochondria-associated endoplasmic reticulum membrane contact site"/>
    <property type="evidence" value="ECO:0007669"/>
    <property type="project" value="TreeGrafter"/>
</dbReference>
<proteinExistence type="inferred from homology"/>
<dbReference type="GO" id="GO:0006995">
    <property type="term" value="P:cellular response to nitrogen starvation"/>
    <property type="evidence" value="ECO:0007669"/>
    <property type="project" value="TreeGrafter"/>
</dbReference>
<dbReference type="GO" id="GO:0034727">
    <property type="term" value="P:piecemeal microautophagy of the nucleus"/>
    <property type="evidence" value="ECO:0007669"/>
    <property type="project" value="TreeGrafter"/>
</dbReference>
<dbReference type="GO" id="GO:0034274">
    <property type="term" value="C:Atg12-Atg5-Atg16 complex"/>
    <property type="evidence" value="ECO:0007669"/>
    <property type="project" value="TreeGrafter"/>
</dbReference>
<evidence type="ECO:0000256" key="3">
    <source>
        <dbReference type="ARBA" id="ARBA00022843"/>
    </source>
</evidence>
<dbReference type="Pfam" id="PF04106">
    <property type="entry name" value="ATG5_UblB"/>
    <property type="match status" value="1"/>
</dbReference>
<name>A0A0A1U5F4_ENTIV</name>
<dbReference type="GeneID" id="14885962"/>
<evidence type="ECO:0000256" key="5">
    <source>
        <dbReference type="RuleBase" id="RU361202"/>
    </source>
</evidence>
<reference evidence="9 10" key="1">
    <citation type="submission" date="2012-10" db="EMBL/GenBank/DDBJ databases">
        <authorList>
            <person name="Zafar N."/>
            <person name="Inman J."/>
            <person name="Hall N."/>
            <person name="Lorenzi H."/>
            <person name="Caler E."/>
        </authorList>
    </citation>
    <scope>NUCLEOTIDE SEQUENCE [LARGE SCALE GENOMIC DNA]</scope>
    <source>
        <strain evidence="9 10">IP1</strain>
    </source>
</reference>
<evidence type="ECO:0000259" key="8">
    <source>
        <dbReference type="Pfam" id="PF20638"/>
    </source>
</evidence>
<dbReference type="PANTHER" id="PTHR13040:SF2">
    <property type="entry name" value="AUTOPHAGY PROTEIN 5"/>
    <property type="match status" value="1"/>
</dbReference>
<sequence>MKADQYTTLVDSSIRRKVVEGTIPIIVRIPFKAEDKYTLYNASRNEYLPILLQSSIQDFLADVEQQPTALAFFINDQPIKWCWPIGVIFDALHNGSLPMEITLGVNVNDVKFQPYENEESIKNFHIQQLKESVYLRFKTIQPIRKLEVGLIPPLWEAHAQTKLEDYEKVYNPLVITDEDWDCVPIHWYFGNGRRYTDAILTLTEGKLTTVGDGVKIFFNEREIDQQQEKLVVLKDGKIEENKFVVIIQGVTVPLDTPLLWLALNMSGSDMFLHIVVRPADDLLITI</sequence>
<evidence type="ECO:0000259" key="6">
    <source>
        <dbReference type="Pfam" id="PF04106"/>
    </source>
</evidence>
<comment type="subcellular location">
    <subcellularLocation>
        <location evidence="5">Preautophagosomal structure membrane</location>
        <topology evidence="5">Peripheral membrane protein</topology>
    </subcellularLocation>
</comment>
<dbReference type="Pfam" id="PF20638">
    <property type="entry name" value="ATG5_UblA"/>
    <property type="match status" value="1"/>
</dbReference>
<gene>
    <name evidence="9" type="ORF">EIN_318600</name>
</gene>
<feature type="domain" description="Autophagy protein ATG5 alpha-helical bundle region" evidence="7">
    <location>
        <begin position="118"/>
        <end position="174"/>
    </location>
</feature>
<evidence type="ECO:0000313" key="10">
    <source>
        <dbReference type="Proteomes" id="UP000014680"/>
    </source>
</evidence>
<dbReference type="GO" id="GO:0000422">
    <property type="term" value="P:autophagy of mitochondrion"/>
    <property type="evidence" value="ECO:0007669"/>
    <property type="project" value="TreeGrafter"/>
</dbReference>
<comment type="function">
    <text evidence="5">Involved in autophagic vesicle formation.</text>
</comment>
<evidence type="ECO:0000256" key="4">
    <source>
        <dbReference type="ARBA" id="ARBA00023006"/>
    </source>
</evidence>
<dbReference type="InterPro" id="IPR007239">
    <property type="entry name" value="Atg5"/>
</dbReference>
<keyword evidence="4 5" id="KW-0072">Autophagy</keyword>
<comment type="similarity">
    <text evidence="1 5">Belongs to the ATG5 family.</text>
</comment>
<keyword evidence="10" id="KW-1185">Reference proteome</keyword>
<dbReference type="Gene3D" id="3.10.20.620">
    <property type="match status" value="1"/>
</dbReference>
<keyword evidence="2 5" id="KW-1017">Isopeptide bond</keyword>
<evidence type="ECO:0000256" key="2">
    <source>
        <dbReference type="ARBA" id="ARBA00022499"/>
    </source>
</evidence>
<feature type="domain" description="Autophagy protein ATG5 UblB" evidence="6">
    <location>
        <begin position="183"/>
        <end position="276"/>
    </location>
</feature>
<dbReference type="InterPro" id="IPR042527">
    <property type="entry name" value="Atg5_UblA_dom_sf"/>
</dbReference>
<dbReference type="RefSeq" id="XP_004253772.1">
    <property type="nucleotide sequence ID" value="XM_004253724.1"/>
</dbReference>
<organism evidence="9 10">
    <name type="scientific">Entamoeba invadens IP1</name>
    <dbReference type="NCBI Taxonomy" id="370355"/>
    <lineage>
        <taxon>Eukaryota</taxon>
        <taxon>Amoebozoa</taxon>
        <taxon>Evosea</taxon>
        <taxon>Archamoebae</taxon>
        <taxon>Mastigamoebida</taxon>
        <taxon>Entamoebidae</taxon>
        <taxon>Entamoeba</taxon>
    </lineage>
</organism>
<dbReference type="Gene3D" id="3.10.20.90">
    <property type="entry name" value="Phosphatidylinositol 3-kinase Catalytic Subunit, Chain A, domain 1"/>
    <property type="match status" value="1"/>
</dbReference>
<dbReference type="Gene3D" id="1.10.246.190">
    <property type="entry name" value="Autophagy protein Apg5, helix rich domain"/>
    <property type="match status" value="1"/>
</dbReference>
<dbReference type="AlphaFoldDB" id="A0A0A1U5F4"/>